<evidence type="ECO:0000313" key="3">
    <source>
        <dbReference type="EMBL" id="EJK77990.1"/>
    </source>
</evidence>
<evidence type="ECO:0000256" key="1">
    <source>
        <dbReference type="SAM" id="MobiDB-lite"/>
    </source>
</evidence>
<dbReference type="AlphaFoldDB" id="K0TJX3"/>
<evidence type="ECO:0000313" key="4">
    <source>
        <dbReference type="Proteomes" id="UP000266841"/>
    </source>
</evidence>
<keyword evidence="4" id="KW-1185">Reference proteome</keyword>
<dbReference type="Proteomes" id="UP000266841">
    <property type="component" value="Unassembled WGS sequence"/>
</dbReference>
<dbReference type="InterPro" id="IPR005114">
    <property type="entry name" value="Helicase_assoc"/>
</dbReference>
<organism evidence="3 4">
    <name type="scientific">Thalassiosira oceanica</name>
    <name type="common">Marine diatom</name>
    <dbReference type="NCBI Taxonomy" id="159749"/>
    <lineage>
        <taxon>Eukaryota</taxon>
        <taxon>Sar</taxon>
        <taxon>Stramenopiles</taxon>
        <taxon>Ochrophyta</taxon>
        <taxon>Bacillariophyta</taxon>
        <taxon>Coscinodiscophyceae</taxon>
        <taxon>Thalassiosirophycidae</taxon>
        <taxon>Thalassiosirales</taxon>
        <taxon>Thalassiosiraceae</taxon>
        <taxon>Thalassiosira</taxon>
    </lineage>
</organism>
<dbReference type="PANTHER" id="PTHR33418:SF1">
    <property type="entry name" value="HELICASE-ASSOCIATED DOMAIN-CONTAINING PROTEIN"/>
    <property type="match status" value="1"/>
</dbReference>
<feature type="region of interest" description="Disordered" evidence="1">
    <location>
        <begin position="364"/>
        <end position="393"/>
    </location>
</feature>
<reference evidence="3 4" key="1">
    <citation type="journal article" date="2012" name="Genome Biol.">
        <title>Genome and low-iron response of an oceanic diatom adapted to chronic iron limitation.</title>
        <authorList>
            <person name="Lommer M."/>
            <person name="Specht M."/>
            <person name="Roy A.S."/>
            <person name="Kraemer L."/>
            <person name="Andreson R."/>
            <person name="Gutowska M.A."/>
            <person name="Wolf J."/>
            <person name="Bergner S.V."/>
            <person name="Schilhabel M.B."/>
            <person name="Klostermeier U.C."/>
            <person name="Beiko R.G."/>
            <person name="Rosenstiel P."/>
            <person name="Hippler M."/>
            <person name="Laroche J."/>
        </authorList>
    </citation>
    <scope>NUCLEOTIDE SEQUENCE [LARGE SCALE GENOMIC DNA]</scope>
    <source>
        <strain evidence="3 4">CCMP1005</strain>
    </source>
</reference>
<feature type="compositionally biased region" description="Acidic residues" evidence="1">
    <location>
        <begin position="378"/>
        <end position="387"/>
    </location>
</feature>
<gene>
    <name evidence="3" type="ORF">THAOC_00138</name>
</gene>
<evidence type="ECO:0000259" key="2">
    <source>
        <dbReference type="Pfam" id="PF03457"/>
    </source>
</evidence>
<sequence>MLPSVAVLRRMRAVIPVCRDATSRPTDTVQNSSLLFRIRDSLVSCSELWLYDKKHCRETTLKINGGCSSYRLLAVPLKRRKGKNHSDDREVIRKTFRRQMTSSKFMTKLLSAWSSYVGGTDADAAGLILEHFARAYPEEYVSNFASTTRKVDRMNGPKEPELPEGFVDYDGTRTIGWNARYGALKAYAEEHGHANPRGKEDLAKWVSNQRHEFRAGKLSGRRRELLDDVGVTWEVVRTLPDYQGRPEINRAIACKMKWPNLSLRECMHVGGLRDDELDAVKDQKHTWRTGYVVVKDFMKQKIKGYEGARRTGSRVEIERLLGILSGDDEDRLEQVFGENCDLLVDYLKAAEGRGPDWTEERTVRRKRKRAEEEKVQTEEEGESDEGGEPSRRETASALMGISGGPIEGGSPWRRADAIEHLEQQHGGPHGRVASNMQRFTNWMESFDMT</sequence>
<dbReference type="Pfam" id="PF03457">
    <property type="entry name" value="HA"/>
    <property type="match status" value="1"/>
</dbReference>
<dbReference type="OrthoDB" id="10612117at2759"/>
<feature type="domain" description="Helicase-associated" evidence="2">
    <location>
        <begin position="177"/>
        <end position="231"/>
    </location>
</feature>
<name>K0TJX3_THAOC</name>
<proteinExistence type="predicted"/>
<protein>
    <recommendedName>
        <fullName evidence="2">Helicase-associated domain-containing protein</fullName>
    </recommendedName>
</protein>
<dbReference type="EMBL" id="AGNL01000138">
    <property type="protein sequence ID" value="EJK77990.1"/>
    <property type="molecule type" value="Genomic_DNA"/>
</dbReference>
<dbReference type="eggNOG" id="ENOG502QYHR">
    <property type="taxonomic scope" value="Eukaryota"/>
</dbReference>
<dbReference type="PANTHER" id="PTHR33418">
    <property type="entry name" value="HELICASE-ASSOCIATED"/>
    <property type="match status" value="1"/>
</dbReference>
<dbReference type="Gene3D" id="6.10.140.530">
    <property type="match status" value="1"/>
</dbReference>
<accession>K0TJX3</accession>
<comment type="caution">
    <text evidence="3">The sequence shown here is derived from an EMBL/GenBank/DDBJ whole genome shotgun (WGS) entry which is preliminary data.</text>
</comment>